<dbReference type="Pfam" id="PF04488">
    <property type="entry name" value="Gly_transf_sug"/>
    <property type="match status" value="1"/>
</dbReference>
<organism evidence="1">
    <name type="scientific">Clastoptera arizonana</name>
    <name type="common">Arizona spittle bug</name>
    <dbReference type="NCBI Taxonomy" id="38151"/>
    <lineage>
        <taxon>Eukaryota</taxon>
        <taxon>Metazoa</taxon>
        <taxon>Ecdysozoa</taxon>
        <taxon>Arthropoda</taxon>
        <taxon>Hexapoda</taxon>
        <taxon>Insecta</taxon>
        <taxon>Pterygota</taxon>
        <taxon>Neoptera</taxon>
        <taxon>Paraneoptera</taxon>
        <taxon>Hemiptera</taxon>
        <taxon>Auchenorrhyncha</taxon>
        <taxon>Cercopoidea</taxon>
        <taxon>Clastopteridae</taxon>
        <taxon>Clastoptera</taxon>
    </lineage>
</organism>
<dbReference type="InterPro" id="IPR029044">
    <property type="entry name" value="Nucleotide-diphossugar_trans"/>
</dbReference>
<dbReference type="EMBL" id="GEDC01001509">
    <property type="protein sequence ID" value="JAS35789.1"/>
    <property type="molecule type" value="Transcribed_RNA"/>
</dbReference>
<dbReference type="SUPFAM" id="SSF53448">
    <property type="entry name" value="Nucleotide-diphospho-sugar transferases"/>
    <property type="match status" value="1"/>
</dbReference>
<gene>
    <name evidence="1" type="ORF">g.11933</name>
</gene>
<dbReference type="InterPro" id="IPR007577">
    <property type="entry name" value="GlycoTrfase_DXD_sugar-bd_CS"/>
</dbReference>
<dbReference type="PANTHER" id="PTHR46830:SF1">
    <property type="entry name" value="ALPHA-1,4-N-ACETYLGLUCOSAMINYLTRANSFERASE"/>
    <property type="match status" value="1"/>
</dbReference>
<evidence type="ECO:0000313" key="1">
    <source>
        <dbReference type="EMBL" id="JAS35789.1"/>
    </source>
</evidence>
<name>A0A1B6ECW8_9HEMI</name>
<dbReference type="Gene3D" id="3.90.550.20">
    <property type="match status" value="1"/>
</dbReference>
<evidence type="ECO:0008006" key="2">
    <source>
        <dbReference type="Google" id="ProtNLM"/>
    </source>
</evidence>
<accession>A0A1B6ECW8</accession>
<sequence length="356" mass="41038">MFAKRWSRRLLFHYKRVLLLLFGVVFLIILPIAYNNKHMRHPPCDLPEGLDTLDLDVAAVETSVDEYLVPNYVHFYRFGLSANNVYAVDILCILAAFKNQKPERIFIHSDNVNDTIKSFSDYKYGRKLLTVPGLADTLHFLHYPQPKYIFGIPFSTKYREWHISDIAKLRILRKYGGVFLNNDVYLFKNINELRKNELSLASGTTLALGNELPLASSTTLALDNALLVAHKDSTLLRGWIKSYMHYDPQRAAHHTSPTFLQWISNVHPKPHTVQGGIIRSDVEAFFNDDIPEMQTTSAVVAVDLDVQPRGQLPKLDYISYIDTYGTKLIDRYFELDEFTRKRVNLVNRNLVDHLNP</sequence>
<protein>
    <recommendedName>
        <fullName evidence="2">Nucleotide-diphospho-sugar transferase domain-containing protein</fullName>
    </recommendedName>
</protein>
<proteinExistence type="predicted"/>
<dbReference type="AlphaFoldDB" id="A0A1B6ECW8"/>
<dbReference type="PANTHER" id="PTHR46830">
    <property type="entry name" value="TRANSFERASE, PUTATIVE-RELATED"/>
    <property type="match status" value="1"/>
</dbReference>
<reference evidence="1" key="1">
    <citation type="submission" date="2015-12" db="EMBL/GenBank/DDBJ databases">
        <title>De novo transcriptome assembly of four potential Pierce s Disease insect vectors from Arizona vineyards.</title>
        <authorList>
            <person name="Tassone E.E."/>
        </authorList>
    </citation>
    <scope>NUCLEOTIDE SEQUENCE</scope>
</reference>